<dbReference type="Gene3D" id="1.10.630.10">
    <property type="entry name" value="Cytochrome P450"/>
    <property type="match status" value="1"/>
</dbReference>
<protein>
    <recommendedName>
        <fullName evidence="19">Cytochrome P450</fullName>
    </recommendedName>
</protein>
<evidence type="ECO:0000256" key="15">
    <source>
        <dbReference type="RuleBase" id="RU000461"/>
    </source>
</evidence>
<dbReference type="InterPro" id="IPR002401">
    <property type="entry name" value="Cyt_P450_E_grp-I"/>
</dbReference>
<keyword evidence="16" id="KW-1133">Transmembrane helix</keyword>
<dbReference type="GO" id="GO:0016712">
    <property type="term" value="F:oxidoreductase activity, acting on paired donors, with incorporation or reduction of molecular oxygen, reduced flavin or flavoprotein as one donor, and incorporation of one atom of oxygen"/>
    <property type="evidence" value="ECO:0007669"/>
    <property type="project" value="TreeGrafter"/>
</dbReference>
<feature type="binding site" description="axial binding residue" evidence="14">
    <location>
        <position position="474"/>
    </location>
    <ligand>
        <name>heme</name>
        <dbReference type="ChEBI" id="CHEBI:30413"/>
    </ligand>
    <ligandPart>
        <name>Fe</name>
        <dbReference type="ChEBI" id="CHEBI:18248"/>
    </ligandPart>
</feature>
<evidence type="ECO:0000256" key="5">
    <source>
        <dbReference type="ARBA" id="ARBA00010617"/>
    </source>
</evidence>
<dbReference type="PROSITE" id="PS00086">
    <property type="entry name" value="CYTOCHROME_P450"/>
    <property type="match status" value="1"/>
</dbReference>
<comment type="subcellular location">
    <subcellularLocation>
        <location evidence="4">Endoplasmic reticulum membrane</location>
        <topology evidence="4">Peripheral membrane protein</topology>
    </subcellularLocation>
    <subcellularLocation>
        <location evidence="3">Microsome membrane</location>
        <topology evidence="3">Peripheral membrane protein</topology>
    </subcellularLocation>
</comment>
<feature type="transmembrane region" description="Helical" evidence="16">
    <location>
        <begin position="38"/>
        <end position="59"/>
    </location>
</feature>
<comment type="function">
    <text evidence="2">May be involved in the metabolism of insect hormones and in the breakdown of synthetic insecticides.</text>
</comment>
<feature type="transmembrane region" description="Helical" evidence="16">
    <location>
        <begin position="326"/>
        <end position="350"/>
    </location>
</feature>
<dbReference type="InterPro" id="IPR050182">
    <property type="entry name" value="Cytochrome_P450_fam2"/>
</dbReference>
<evidence type="ECO:0000256" key="1">
    <source>
        <dbReference type="ARBA" id="ARBA00001971"/>
    </source>
</evidence>
<organism evidence="17 18">
    <name type="scientific">Oedothorax gibbosus</name>
    <dbReference type="NCBI Taxonomy" id="931172"/>
    <lineage>
        <taxon>Eukaryota</taxon>
        <taxon>Metazoa</taxon>
        <taxon>Ecdysozoa</taxon>
        <taxon>Arthropoda</taxon>
        <taxon>Chelicerata</taxon>
        <taxon>Arachnida</taxon>
        <taxon>Araneae</taxon>
        <taxon>Araneomorphae</taxon>
        <taxon>Entelegynae</taxon>
        <taxon>Araneoidea</taxon>
        <taxon>Linyphiidae</taxon>
        <taxon>Erigoninae</taxon>
        <taxon>Oedothorax</taxon>
    </lineage>
</organism>
<dbReference type="GO" id="GO:0005789">
    <property type="term" value="C:endoplasmic reticulum membrane"/>
    <property type="evidence" value="ECO:0007669"/>
    <property type="project" value="UniProtKB-SubCell"/>
</dbReference>
<accession>A0AAV6UGQ1</accession>
<name>A0AAV6UGQ1_9ARAC</name>
<keyword evidence="18" id="KW-1185">Reference proteome</keyword>
<evidence type="ECO:0000256" key="16">
    <source>
        <dbReference type="SAM" id="Phobius"/>
    </source>
</evidence>
<dbReference type="GO" id="GO:0008395">
    <property type="term" value="F:steroid hydroxylase activity"/>
    <property type="evidence" value="ECO:0007669"/>
    <property type="project" value="TreeGrafter"/>
</dbReference>
<evidence type="ECO:0000256" key="6">
    <source>
        <dbReference type="ARBA" id="ARBA00022617"/>
    </source>
</evidence>
<keyword evidence="11 14" id="KW-0408">Iron</keyword>
<comment type="cofactor">
    <cofactor evidence="1 14">
        <name>heme</name>
        <dbReference type="ChEBI" id="CHEBI:30413"/>
    </cofactor>
</comment>
<gene>
    <name evidence="17" type="ORF">JTE90_025991</name>
</gene>
<evidence type="ECO:0000313" key="17">
    <source>
        <dbReference type="EMBL" id="KAG8183291.1"/>
    </source>
</evidence>
<evidence type="ECO:0000256" key="14">
    <source>
        <dbReference type="PIRSR" id="PIRSR602401-1"/>
    </source>
</evidence>
<sequence>MGLRSPVGSLTGTWIISPQGYTMDTVIPLLPDWILDNIPIIIFSVIVGSAILIPIMLYFTNKGLPPGPIGLPFFGVYPVLNEKNCTAYLGSWKKNFGDFYSFKCVGNLYLSLGSFKAVREAHVAKSEFFGGRYEEYNLLTAIFADGVGFVNGEPWRVLRKYFLQVFKERGMLSANDYVSSSIYESVQATVDELKEKAGQPVDIVQLLTDKCMTVAKLIMFGEDGVTDGQIREINEHYAGIMVAQTSTNLLLTGNLARYVILPLTPGYRKFKKSQALCENLLFKIINEHKATYNEDNVRDVIDEYIRERNERQSKQDPSYKHFTDKALVSTLVQIVGDGVLSLATFIVVYIKMVLDHPEEQDKIYKEVVEVVGTDRLPTAEDKSKLVYTNAFLMEGMRTNDFFPFFPSMQCTKETTIRGYRIPKGTITLMNLWSAHNDPEVYHEPEKFDPSRYLERDGHKRPELPITFGVGKRACVGEGYVMLQVFLFLTSLIQNFHIRLQNDEEHDIMELLYNGKLRILVEPRN</sequence>
<keyword evidence="7 14" id="KW-0479">Metal-binding</keyword>
<proteinExistence type="inferred from homology"/>
<evidence type="ECO:0000256" key="7">
    <source>
        <dbReference type="ARBA" id="ARBA00022723"/>
    </source>
</evidence>
<dbReference type="Pfam" id="PF00067">
    <property type="entry name" value="p450"/>
    <property type="match status" value="1"/>
</dbReference>
<keyword evidence="12 15" id="KW-0503">Monooxygenase</keyword>
<dbReference type="AlphaFoldDB" id="A0AAV6UGQ1"/>
<dbReference type="SUPFAM" id="SSF48264">
    <property type="entry name" value="Cytochrome P450"/>
    <property type="match status" value="1"/>
</dbReference>
<evidence type="ECO:0000256" key="3">
    <source>
        <dbReference type="ARBA" id="ARBA00004174"/>
    </source>
</evidence>
<dbReference type="InterPro" id="IPR001128">
    <property type="entry name" value="Cyt_P450"/>
</dbReference>
<dbReference type="GO" id="GO:0006805">
    <property type="term" value="P:xenobiotic metabolic process"/>
    <property type="evidence" value="ECO:0007669"/>
    <property type="project" value="TreeGrafter"/>
</dbReference>
<dbReference type="PRINTS" id="PR00463">
    <property type="entry name" value="EP450I"/>
</dbReference>
<dbReference type="GO" id="GO:0020037">
    <property type="term" value="F:heme binding"/>
    <property type="evidence" value="ECO:0007669"/>
    <property type="project" value="InterPro"/>
</dbReference>
<dbReference type="EMBL" id="JAFNEN010000423">
    <property type="protein sequence ID" value="KAG8183291.1"/>
    <property type="molecule type" value="Genomic_DNA"/>
</dbReference>
<comment type="similarity">
    <text evidence="5 15">Belongs to the cytochrome P450 family.</text>
</comment>
<keyword evidence="13 16" id="KW-0472">Membrane</keyword>
<keyword evidence="6 14" id="KW-0349">Heme</keyword>
<evidence type="ECO:0000256" key="9">
    <source>
        <dbReference type="ARBA" id="ARBA00022848"/>
    </source>
</evidence>
<evidence type="ECO:0000256" key="10">
    <source>
        <dbReference type="ARBA" id="ARBA00023002"/>
    </source>
</evidence>
<keyword evidence="8" id="KW-0256">Endoplasmic reticulum</keyword>
<dbReference type="InterPro" id="IPR017972">
    <property type="entry name" value="Cyt_P450_CS"/>
</dbReference>
<dbReference type="GO" id="GO:0005506">
    <property type="term" value="F:iron ion binding"/>
    <property type="evidence" value="ECO:0007669"/>
    <property type="project" value="InterPro"/>
</dbReference>
<reference evidence="17 18" key="1">
    <citation type="journal article" date="2022" name="Nat. Ecol. Evol.">
        <title>A masculinizing supergene underlies an exaggerated male reproductive morph in a spider.</title>
        <authorList>
            <person name="Hendrickx F."/>
            <person name="De Corte Z."/>
            <person name="Sonet G."/>
            <person name="Van Belleghem S.M."/>
            <person name="Kostlbacher S."/>
            <person name="Vangestel C."/>
        </authorList>
    </citation>
    <scope>NUCLEOTIDE SEQUENCE [LARGE SCALE GENOMIC DNA]</scope>
    <source>
        <strain evidence="17">W744_W776</strain>
    </source>
</reference>
<dbReference type="GO" id="GO:0006082">
    <property type="term" value="P:organic acid metabolic process"/>
    <property type="evidence" value="ECO:0007669"/>
    <property type="project" value="TreeGrafter"/>
</dbReference>
<dbReference type="Proteomes" id="UP000827092">
    <property type="component" value="Unassembled WGS sequence"/>
</dbReference>
<comment type="caution">
    <text evidence="17">The sequence shown here is derived from an EMBL/GenBank/DDBJ whole genome shotgun (WGS) entry which is preliminary data.</text>
</comment>
<evidence type="ECO:0000256" key="2">
    <source>
        <dbReference type="ARBA" id="ARBA00003690"/>
    </source>
</evidence>
<evidence type="ECO:0000256" key="4">
    <source>
        <dbReference type="ARBA" id="ARBA00004406"/>
    </source>
</evidence>
<keyword evidence="16" id="KW-0812">Transmembrane</keyword>
<evidence type="ECO:0000313" key="18">
    <source>
        <dbReference type="Proteomes" id="UP000827092"/>
    </source>
</evidence>
<evidence type="ECO:0000256" key="8">
    <source>
        <dbReference type="ARBA" id="ARBA00022824"/>
    </source>
</evidence>
<keyword evidence="9" id="KW-0492">Microsome</keyword>
<dbReference type="PANTHER" id="PTHR24300">
    <property type="entry name" value="CYTOCHROME P450 508A4-RELATED"/>
    <property type="match status" value="1"/>
</dbReference>
<dbReference type="InterPro" id="IPR036396">
    <property type="entry name" value="Cyt_P450_sf"/>
</dbReference>
<evidence type="ECO:0008006" key="19">
    <source>
        <dbReference type="Google" id="ProtNLM"/>
    </source>
</evidence>
<evidence type="ECO:0000256" key="13">
    <source>
        <dbReference type="ARBA" id="ARBA00023136"/>
    </source>
</evidence>
<evidence type="ECO:0000256" key="11">
    <source>
        <dbReference type="ARBA" id="ARBA00023004"/>
    </source>
</evidence>
<evidence type="ECO:0000256" key="12">
    <source>
        <dbReference type="ARBA" id="ARBA00023033"/>
    </source>
</evidence>
<dbReference type="FunFam" id="1.10.630.10:FF:000238">
    <property type="entry name" value="Cytochrome P450 2A6"/>
    <property type="match status" value="1"/>
</dbReference>
<dbReference type="PANTHER" id="PTHR24300:SF403">
    <property type="entry name" value="CYTOCHROME P450 306A1"/>
    <property type="match status" value="1"/>
</dbReference>
<keyword evidence="10 15" id="KW-0560">Oxidoreductase</keyword>